<evidence type="ECO:0000313" key="3">
    <source>
        <dbReference type="Proteomes" id="UP000198893"/>
    </source>
</evidence>
<sequence>MMNWHNGLRRKLGSVVHGFRGFRGHVDGFQNGEILGWVARSDGQPGQHLTVGVYTAKGLVTQATANMYRGDLKAAGIGNGNHGFCIPLSDSMLRSIAEQGGVVRLRTLGGNGFNLGRFRIPKETLPEVNGTSRPSGKPATRGLQELLYGDLEALADLVDVVRKHPPPHRSPPFAPHAEMFAATDYIHGGALPAPMTAYAEYVRYRYKLDTPFPIQEDPENVAHFLSWYIAGYGPLRKGLRVPMSREMIDWLNMPVVIGGVRHSFTQIHWSFLMGVPPILHSMDFNNSDWVLWAVYWWSIDQAKALHCEDVLVPQTYIDLLSAIPPSRADQPWPLTAFMIRKHAQTEGLSTLNLDTEDGRRRLLLALLVMAVQRPDYLRYLPSDQVSELLEPDETEQSPMARFVADLGVAPDSAPLDRALFSDMLRLRGFDLETGAFVTTDTHGHRFEAAMLPPVETEDEAEIQLIGPFKKASGLGQATRLSAAVLDHAGYRVNPVNFGLDNPAPEGFSSTGQLSDWQRAKINLIHLNAESIPLIYAYAPDVFSGAYNIGYFFWELDTPAACHFLGMELLDEIWVSTDYGVQIYDPHNGGRPVTNVGMCFEHLPEIEREDARRFVCDRFGFKGDEFVFLVAFDSFSFVQRKNPVGTLKAFRDAFEGVQDVRLVIKTQNRTKVTDPVQEKIWEEVDAVIAGDDRFSILDETLKYEDLLRLKAGSDCYISLHKSEGWGFGMIEAMNLKVPVVATAYSGNMDFCSDDTAWLVDYKEVALEPDEYIFVRPGQKWAEPDHADAVRQMRAVHDDETARTQKAEAAWRNVQENFSAAAIAKRYRARLDEIMKTL</sequence>
<dbReference type="GO" id="GO:0016757">
    <property type="term" value="F:glycosyltransferase activity"/>
    <property type="evidence" value="ECO:0007669"/>
    <property type="project" value="InterPro"/>
</dbReference>
<dbReference type="PANTHER" id="PTHR46656:SF3">
    <property type="entry name" value="PUTATIVE-RELATED"/>
    <property type="match status" value="1"/>
</dbReference>
<accession>A0A1H8V1Y9</accession>
<dbReference type="InterPro" id="IPR001296">
    <property type="entry name" value="Glyco_trans_1"/>
</dbReference>
<proteinExistence type="predicted"/>
<dbReference type="SUPFAM" id="SSF53756">
    <property type="entry name" value="UDP-Glycosyltransferase/glycogen phosphorylase"/>
    <property type="match status" value="1"/>
</dbReference>
<dbReference type="STRING" id="569882.SAMN04490248_12432"/>
<dbReference type="Pfam" id="PF00534">
    <property type="entry name" value="Glycos_transf_1"/>
    <property type="match status" value="1"/>
</dbReference>
<dbReference type="EMBL" id="FODS01000024">
    <property type="protein sequence ID" value="SEP09435.1"/>
    <property type="molecule type" value="Genomic_DNA"/>
</dbReference>
<reference evidence="2 3" key="1">
    <citation type="submission" date="2016-10" db="EMBL/GenBank/DDBJ databases">
        <authorList>
            <person name="de Groot N.N."/>
        </authorList>
    </citation>
    <scope>NUCLEOTIDE SEQUENCE [LARGE SCALE GENOMIC DNA]</scope>
    <source>
        <strain evidence="2 3">DSM 27842</strain>
    </source>
</reference>
<evidence type="ECO:0000259" key="1">
    <source>
        <dbReference type="Pfam" id="PF00534"/>
    </source>
</evidence>
<dbReference type="Gene3D" id="3.40.50.2000">
    <property type="entry name" value="Glycogen Phosphorylase B"/>
    <property type="match status" value="1"/>
</dbReference>
<evidence type="ECO:0000313" key="2">
    <source>
        <dbReference type="EMBL" id="SEP09435.1"/>
    </source>
</evidence>
<organism evidence="2 3">
    <name type="scientific">Salinihabitans flavidus</name>
    <dbReference type="NCBI Taxonomy" id="569882"/>
    <lineage>
        <taxon>Bacteria</taxon>
        <taxon>Pseudomonadati</taxon>
        <taxon>Pseudomonadota</taxon>
        <taxon>Alphaproteobacteria</taxon>
        <taxon>Rhodobacterales</taxon>
        <taxon>Roseobacteraceae</taxon>
        <taxon>Salinihabitans</taxon>
    </lineage>
</organism>
<name>A0A1H8V1Y9_9RHOB</name>
<keyword evidence="3" id="KW-1185">Reference proteome</keyword>
<dbReference type="PANTHER" id="PTHR46656">
    <property type="entry name" value="PUTATIVE-RELATED"/>
    <property type="match status" value="1"/>
</dbReference>
<keyword evidence="2" id="KW-0808">Transferase</keyword>
<dbReference type="Proteomes" id="UP000198893">
    <property type="component" value="Unassembled WGS sequence"/>
</dbReference>
<protein>
    <submittedName>
        <fullName evidence="2">Glycosyl transferases group 1</fullName>
    </submittedName>
</protein>
<feature type="domain" description="Glycosyl transferase family 1" evidence="1">
    <location>
        <begin position="636"/>
        <end position="759"/>
    </location>
</feature>
<gene>
    <name evidence="2" type="ORF">SAMN04490248_12432</name>
</gene>
<dbReference type="OrthoDB" id="118340at2"/>
<dbReference type="AlphaFoldDB" id="A0A1H8V1Y9"/>